<accession>A0AA38L0L0</accession>
<evidence type="ECO:0000256" key="1">
    <source>
        <dbReference type="SAM" id="MobiDB-lite"/>
    </source>
</evidence>
<sequence>VWIRTLGMVDHVAEEHVSSRSIMDNILEKFHGHHYSLSLDDDEKPSIFSLINRPFWEAEICAPSPGRRKRNNEIAEQACKVTEQSEKDPQRQNSEEDRAFQKQFTAHHGDNHDGLEGMMTVIAQKIYSCLMLSIFFVE</sequence>
<proteinExistence type="predicted"/>
<protein>
    <submittedName>
        <fullName evidence="2">Uncharacterized protein</fullName>
    </submittedName>
</protein>
<dbReference type="AlphaFoldDB" id="A0AA38L0L0"/>
<name>A0AA38L0L0_TAXCH</name>
<feature type="region of interest" description="Disordered" evidence="1">
    <location>
        <begin position="79"/>
        <end position="101"/>
    </location>
</feature>
<keyword evidence="3" id="KW-1185">Reference proteome</keyword>
<dbReference type="EMBL" id="JAHRHJ020000007">
    <property type="protein sequence ID" value="KAH9307790.1"/>
    <property type="molecule type" value="Genomic_DNA"/>
</dbReference>
<gene>
    <name evidence="2" type="ORF">KI387_035701</name>
</gene>
<feature type="non-terminal residue" evidence="2">
    <location>
        <position position="1"/>
    </location>
</feature>
<organism evidence="2 3">
    <name type="scientific">Taxus chinensis</name>
    <name type="common">Chinese yew</name>
    <name type="synonym">Taxus wallichiana var. chinensis</name>
    <dbReference type="NCBI Taxonomy" id="29808"/>
    <lineage>
        <taxon>Eukaryota</taxon>
        <taxon>Viridiplantae</taxon>
        <taxon>Streptophyta</taxon>
        <taxon>Embryophyta</taxon>
        <taxon>Tracheophyta</taxon>
        <taxon>Spermatophyta</taxon>
        <taxon>Pinopsida</taxon>
        <taxon>Pinidae</taxon>
        <taxon>Conifers II</taxon>
        <taxon>Cupressales</taxon>
        <taxon>Taxaceae</taxon>
        <taxon>Taxus</taxon>
    </lineage>
</organism>
<reference evidence="2 3" key="1">
    <citation type="journal article" date="2021" name="Nat. Plants">
        <title>The Taxus genome provides insights into paclitaxel biosynthesis.</title>
        <authorList>
            <person name="Xiong X."/>
            <person name="Gou J."/>
            <person name="Liao Q."/>
            <person name="Li Y."/>
            <person name="Zhou Q."/>
            <person name="Bi G."/>
            <person name="Li C."/>
            <person name="Du R."/>
            <person name="Wang X."/>
            <person name="Sun T."/>
            <person name="Guo L."/>
            <person name="Liang H."/>
            <person name="Lu P."/>
            <person name="Wu Y."/>
            <person name="Zhang Z."/>
            <person name="Ro D.K."/>
            <person name="Shang Y."/>
            <person name="Huang S."/>
            <person name="Yan J."/>
        </authorList>
    </citation>
    <scope>NUCLEOTIDE SEQUENCE [LARGE SCALE GENOMIC DNA]</scope>
    <source>
        <strain evidence="2">Ta-2019</strain>
    </source>
</reference>
<dbReference type="Proteomes" id="UP000824469">
    <property type="component" value="Unassembled WGS sequence"/>
</dbReference>
<evidence type="ECO:0000313" key="3">
    <source>
        <dbReference type="Proteomes" id="UP000824469"/>
    </source>
</evidence>
<feature type="non-terminal residue" evidence="2">
    <location>
        <position position="138"/>
    </location>
</feature>
<feature type="compositionally biased region" description="Basic and acidic residues" evidence="1">
    <location>
        <begin position="83"/>
        <end position="100"/>
    </location>
</feature>
<evidence type="ECO:0000313" key="2">
    <source>
        <dbReference type="EMBL" id="KAH9307790.1"/>
    </source>
</evidence>
<comment type="caution">
    <text evidence="2">The sequence shown here is derived from an EMBL/GenBank/DDBJ whole genome shotgun (WGS) entry which is preliminary data.</text>
</comment>